<protein>
    <recommendedName>
        <fullName evidence="2">CxC5 like cysteine cluster associated with KDZ domain-containing protein</fullName>
    </recommendedName>
</protein>
<dbReference type="GeneID" id="18810194"/>
<dbReference type="Proteomes" id="UP000008064">
    <property type="component" value="Unassembled WGS sequence"/>
</dbReference>
<proteinExistence type="predicted"/>
<organism>
    <name type="scientific">Serpula lacrymans var. lacrymans (strain S7.9)</name>
    <name type="common">Dry rot fungus</name>
    <dbReference type="NCBI Taxonomy" id="578457"/>
    <lineage>
        <taxon>Eukaryota</taxon>
        <taxon>Fungi</taxon>
        <taxon>Dikarya</taxon>
        <taxon>Basidiomycota</taxon>
        <taxon>Agaricomycotina</taxon>
        <taxon>Agaricomycetes</taxon>
        <taxon>Agaricomycetidae</taxon>
        <taxon>Boletales</taxon>
        <taxon>Coniophorineae</taxon>
        <taxon>Serpulaceae</taxon>
        <taxon>Serpula</taxon>
    </lineage>
</organism>
<dbReference type="KEGG" id="sla:SERLADRAFT_367262"/>
<sequence>MSVFEPAVVKSLIKNLLPQNEKAVFENKWKTVFEWAANVVEYVDYIYKATKVHGNKKLASTTAPQNVKIDIPLYGPQFIPPTYFHLEKHQFQPTIKPELTYLKPLNITHLFFHENLEKCPACGVTDGVAWSGWTSTGPRDLHGLQVEETAALGYQLHCQVCKEQAADGTGFYKGNRNCNTGYCFATTSYVYWEKWEFWEIPYLYDLIFGLRPSTTSGGLSEHIKYIYLASIEHSQQAEGRQYIQTLTGACLSLDNMFKSASKATVADTSGGRINMKLMKGGLLSIINKQNEIVSWRLCLSQASAKIQETLDGLKLRYKKLGADLPEMIVADHCCHVQAAINVSMPGTQVVLDVFHFIMRKGGVWSAAATKVHADQLAHVKKGCLSRTHQDLQSDGSHIEGLHKGWNSLMRSFLSDIEMFTALGHDFVHRCNICISINSGNATPFIKSTYRSHHLQLISSIASQWNTLHHMPMASSPHH</sequence>
<reference evidence="1" key="1">
    <citation type="submission" date="2011-04" db="EMBL/GenBank/DDBJ databases">
        <title>Evolution of plant cell wall degrading machinery underlies the functional diversity of forest fungi.</title>
        <authorList>
            <consortium name="US DOE Joint Genome Institute (JGI-PGF)"/>
            <person name="Eastwood D.C."/>
            <person name="Floudas D."/>
            <person name="Binder M."/>
            <person name="Majcherczyk A."/>
            <person name="Schneider P."/>
            <person name="Aerts A."/>
            <person name="Asiegbu F.O."/>
            <person name="Baker S.E."/>
            <person name="Barry K."/>
            <person name="Bendiksby M."/>
            <person name="Blumentritt M."/>
            <person name="Coutinho P.M."/>
            <person name="Cullen D."/>
            <person name="Cullen D."/>
            <person name="Gathman A."/>
            <person name="Goodell B."/>
            <person name="Henrissat B."/>
            <person name="Ihrmark K."/>
            <person name="Kauserud H."/>
            <person name="Kohler A."/>
            <person name="LaButti K."/>
            <person name="Lapidus A."/>
            <person name="Lavin J.L."/>
            <person name="Lee Y.-H."/>
            <person name="Lindquist E."/>
            <person name="Lilly W."/>
            <person name="Lucas S."/>
            <person name="Morin E."/>
            <person name="Murat C."/>
            <person name="Oguiza J.A."/>
            <person name="Park J."/>
            <person name="Pisabarro A.G."/>
            <person name="Riley R."/>
            <person name="Rosling A."/>
            <person name="Salamov A."/>
            <person name="Schmidt O."/>
            <person name="Schmutz J."/>
            <person name="Skrede I."/>
            <person name="Stenlid J."/>
            <person name="Wiebenga A."/>
            <person name="Xie X."/>
            <person name="Kues U."/>
            <person name="Hibbett D.S."/>
            <person name="Hoffmeister D."/>
            <person name="Hogberg N."/>
            <person name="Martin F."/>
            <person name="Grigoriev I.V."/>
            <person name="Watkinson S.C."/>
        </authorList>
    </citation>
    <scope>NUCLEOTIDE SEQUENCE</scope>
    <source>
        <strain evidence="1">S7.9</strain>
    </source>
</reference>
<accession>F8NPK3</accession>
<dbReference type="OrthoDB" id="2638305at2759"/>
<dbReference type="AlphaFoldDB" id="F8NPK3"/>
<evidence type="ECO:0008006" key="2">
    <source>
        <dbReference type="Google" id="ProtNLM"/>
    </source>
</evidence>
<dbReference type="EMBL" id="GL945431">
    <property type="protein sequence ID" value="EGO27694.1"/>
    <property type="molecule type" value="Genomic_DNA"/>
</dbReference>
<gene>
    <name evidence="1" type="ORF">SERLADRAFT_367262</name>
</gene>
<evidence type="ECO:0000313" key="1">
    <source>
        <dbReference type="EMBL" id="EGO27694.1"/>
    </source>
</evidence>
<name>F8NPK3_SERL9</name>
<dbReference type="RefSeq" id="XP_007315785.1">
    <property type="nucleotide sequence ID" value="XM_007315723.1"/>
</dbReference>
<dbReference type="HOGENOM" id="CLU_576414_0_0_1"/>